<reference evidence="5" key="1">
    <citation type="submission" date="2023-08" db="EMBL/GenBank/DDBJ databases">
        <authorList>
            <person name="Alioto T."/>
            <person name="Alioto T."/>
            <person name="Gomez Garrido J."/>
        </authorList>
    </citation>
    <scope>NUCLEOTIDE SEQUENCE</scope>
</reference>
<dbReference type="SUPFAM" id="SSF50156">
    <property type="entry name" value="PDZ domain-like"/>
    <property type="match status" value="1"/>
</dbReference>
<dbReference type="GO" id="GO:0045197">
    <property type="term" value="P:establishment or maintenance of epithelial cell apical/basal polarity"/>
    <property type="evidence" value="ECO:0007669"/>
    <property type="project" value="TreeGrafter"/>
</dbReference>
<name>A0AA36AZV0_OCTVU</name>
<organism evidence="5 6">
    <name type="scientific">Octopus vulgaris</name>
    <name type="common">Common octopus</name>
    <dbReference type="NCBI Taxonomy" id="6645"/>
    <lineage>
        <taxon>Eukaryota</taxon>
        <taxon>Metazoa</taxon>
        <taxon>Spiralia</taxon>
        <taxon>Lophotrochozoa</taxon>
        <taxon>Mollusca</taxon>
        <taxon>Cephalopoda</taxon>
        <taxon>Coleoidea</taxon>
        <taxon>Octopodiformes</taxon>
        <taxon>Octopoda</taxon>
        <taxon>Incirrata</taxon>
        <taxon>Octopodidae</taxon>
        <taxon>Octopus</taxon>
    </lineage>
</organism>
<dbReference type="PANTHER" id="PTHR23119">
    <property type="entry name" value="DISCS LARGE"/>
    <property type="match status" value="1"/>
</dbReference>
<dbReference type="Pfam" id="PF00595">
    <property type="entry name" value="PDZ"/>
    <property type="match status" value="1"/>
</dbReference>
<dbReference type="InterPro" id="IPR036034">
    <property type="entry name" value="PDZ_sf"/>
</dbReference>
<dbReference type="GO" id="GO:0097120">
    <property type="term" value="P:receptor localization to synapse"/>
    <property type="evidence" value="ECO:0007669"/>
    <property type="project" value="TreeGrafter"/>
</dbReference>
<evidence type="ECO:0000313" key="5">
    <source>
        <dbReference type="EMBL" id="CAI9723977.1"/>
    </source>
</evidence>
<sequence>MSLKPTDMDLPIDEIVLYRDEHVGLGFNIRGGIDMPLAWDTGIFVARIKEKEAADIDGRLEEGDKILEVNGQSLENLPHSEAVKIFLSAGNVVKLKVQHGAMDNLVKAANRKIDHDKKQSMTDYIYPALLLVTGIAVISAGAFFVHKRFFNR</sequence>
<keyword evidence="3" id="KW-0812">Transmembrane</keyword>
<dbReference type="EMBL" id="OX597819">
    <property type="protein sequence ID" value="CAI9723977.1"/>
    <property type="molecule type" value="Genomic_DNA"/>
</dbReference>
<gene>
    <name evidence="5" type="ORF">OCTVUL_1B008307</name>
</gene>
<feature type="transmembrane region" description="Helical" evidence="3">
    <location>
        <begin position="124"/>
        <end position="145"/>
    </location>
</feature>
<dbReference type="GO" id="GO:0030054">
    <property type="term" value="C:cell junction"/>
    <property type="evidence" value="ECO:0007669"/>
    <property type="project" value="TreeGrafter"/>
</dbReference>
<dbReference type="GO" id="GO:0016323">
    <property type="term" value="C:basolateral plasma membrane"/>
    <property type="evidence" value="ECO:0007669"/>
    <property type="project" value="TreeGrafter"/>
</dbReference>
<comment type="subcellular location">
    <subcellularLocation>
        <location evidence="1">Membrane</location>
    </subcellularLocation>
</comment>
<protein>
    <submittedName>
        <fullName evidence="5">Synaptojanin-2-binding protein-like</fullName>
    </submittedName>
</protein>
<feature type="domain" description="PDZ" evidence="4">
    <location>
        <begin position="14"/>
        <end position="101"/>
    </location>
</feature>
<dbReference type="InterPro" id="IPR001478">
    <property type="entry name" value="PDZ"/>
</dbReference>
<evidence type="ECO:0000256" key="3">
    <source>
        <dbReference type="SAM" id="Phobius"/>
    </source>
</evidence>
<dbReference type="PANTHER" id="PTHR23119:SF51">
    <property type="entry name" value="DISKS LARGE 1 TUMOR SUPPRESSOR PROTEIN"/>
    <property type="match status" value="1"/>
</dbReference>
<evidence type="ECO:0000256" key="1">
    <source>
        <dbReference type="ARBA" id="ARBA00004370"/>
    </source>
</evidence>
<proteinExistence type="predicted"/>
<dbReference type="GO" id="GO:0098609">
    <property type="term" value="P:cell-cell adhesion"/>
    <property type="evidence" value="ECO:0007669"/>
    <property type="project" value="TreeGrafter"/>
</dbReference>
<dbReference type="SMART" id="SM00228">
    <property type="entry name" value="PDZ"/>
    <property type="match status" value="1"/>
</dbReference>
<dbReference type="GO" id="GO:0019901">
    <property type="term" value="F:protein kinase binding"/>
    <property type="evidence" value="ECO:0007669"/>
    <property type="project" value="TreeGrafter"/>
</dbReference>
<evidence type="ECO:0000259" key="4">
    <source>
        <dbReference type="PROSITE" id="PS50106"/>
    </source>
</evidence>
<dbReference type="InterPro" id="IPR050614">
    <property type="entry name" value="Synaptic_Scaffolding_LAP-MAGUK"/>
</dbReference>
<dbReference type="Proteomes" id="UP001162480">
    <property type="component" value="Chromosome 6"/>
</dbReference>
<keyword evidence="3" id="KW-1133">Transmembrane helix</keyword>
<dbReference type="AlphaFoldDB" id="A0AA36AZV0"/>
<dbReference type="Gene3D" id="2.30.42.10">
    <property type="match status" value="1"/>
</dbReference>
<keyword evidence="6" id="KW-1185">Reference proteome</keyword>
<keyword evidence="2 3" id="KW-0472">Membrane</keyword>
<dbReference type="PROSITE" id="PS50106">
    <property type="entry name" value="PDZ"/>
    <property type="match status" value="1"/>
</dbReference>
<evidence type="ECO:0000256" key="2">
    <source>
        <dbReference type="ARBA" id="ARBA00023136"/>
    </source>
</evidence>
<evidence type="ECO:0000313" key="6">
    <source>
        <dbReference type="Proteomes" id="UP001162480"/>
    </source>
</evidence>
<accession>A0AA36AZV0</accession>
<dbReference type="GO" id="GO:0043113">
    <property type="term" value="P:receptor clustering"/>
    <property type="evidence" value="ECO:0007669"/>
    <property type="project" value="TreeGrafter"/>
</dbReference>